<evidence type="ECO:0000256" key="1">
    <source>
        <dbReference type="SAM" id="MobiDB-lite"/>
    </source>
</evidence>
<feature type="domain" description="DUF4328" evidence="3">
    <location>
        <begin position="79"/>
        <end position="208"/>
    </location>
</feature>
<feature type="region of interest" description="Disordered" evidence="1">
    <location>
        <begin position="212"/>
        <end position="238"/>
    </location>
</feature>
<dbReference type="InterPro" id="IPR025565">
    <property type="entry name" value="DUF4328"/>
</dbReference>
<feature type="transmembrane region" description="Helical" evidence="2">
    <location>
        <begin position="110"/>
        <end position="128"/>
    </location>
</feature>
<dbReference type="Pfam" id="PF14219">
    <property type="entry name" value="DUF4328"/>
    <property type="match status" value="1"/>
</dbReference>
<reference evidence="4 5" key="1">
    <citation type="submission" date="2016-10" db="EMBL/GenBank/DDBJ databases">
        <authorList>
            <person name="de Groot N.N."/>
        </authorList>
    </citation>
    <scope>NUCLEOTIDE SEQUENCE [LARGE SCALE GENOMIC DNA]</scope>
    <source>
        <strain evidence="4 5">CGMCC 4.1859</strain>
    </source>
</reference>
<keyword evidence="2" id="KW-1133">Transmembrane helix</keyword>
<sequence length="238" mass="25088">MTDESTRTPALRPTRGAALCAVAALALAGAAWTARAVWQIRLAATGMPDSGPPDQGGGSHRPLTSLEDGYHLVTTVGDGATVLCALTFLSWLWAVRDNAHALSGEPPRHSWVWVYLGWVLPVANLWIPRGIVADVHRRSAPGERLPRSVNWWWGLWLFGTLTGTGLMYTVSTDKVIERAYDNLAPLLAADAAVVGAAVAGVLMVRALTAAQRGRGGHDGGTGRVGPPAGPVGPQAARR</sequence>
<dbReference type="AlphaFoldDB" id="A0A1G7FH37"/>
<accession>A0A1G7FH37</accession>
<evidence type="ECO:0000256" key="2">
    <source>
        <dbReference type="SAM" id="Phobius"/>
    </source>
</evidence>
<feature type="transmembrane region" description="Helical" evidence="2">
    <location>
        <begin position="183"/>
        <end position="204"/>
    </location>
</feature>
<proteinExistence type="predicted"/>
<gene>
    <name evidence="4" type="ORF">SAMN05216260_103377</name>
</gene>
<evidence type="ECO:0000313" key="4">
    <source>
        <dbReference type="EMBL" id="SDE75188.1"/>
    </source>
</evidence>
<organism evidence="4 5">
    <name type="scientific">Streptomyces griseoaurantiacus</name>
    <dbReference type="NCBI Taxonomy" id="68213"/>
    <lineage>
        <taxon>Bacteria</taxon>
        <taxon>Bacillati</taxon>
        <taxon>Actinomycetota</taxon>
        <taxon>Actinomycetes</taxon>
        <taxon>Kitasatosporales</taxon>
        <taxon>Streptomycetaceae</taxon>
        <taxon>Streptomyces</taxon>
        <taxon>Streptomyces aurantiacus group</taxon>
    </lineage>
</organism>
<evidence type="ECO:0000259" key="3">
    <source>
        <dbReference type="Pfam" id="PF14219"/>
    </source>
</evidence>
<feature type="transmembrane region" description="Helical" evidence="2">
    <location>
        <begin position="149"/>
        <end position="171"/>
    </location>
</feature>
<protein>
    <recommendedName>
        <fullName evidence="3">DUF4328 domain-containing protein</fullName>
    </recommendedName>
</protein>
<dbReference type="Proteomes" id="UP000198614">
    <property type="component" value="Unassembled WGS sequence"/>
</dbReference>
<keyword evidence="2" id="KW-0812">Transmembrane</keyword>
<evidence type="ECO:0000313" key="5">
    <source>
        <dbReference type="Proteomes" id="UP000198614"/>
    </source>
</evidence>
<dbReference type="OrthoDB" id="4174975at2"/>
<keyword evidence="2" id="KW-0472">Membrane</keyword>
<dbReference type="EMBL" id="FNAX01000003">
    <property type="protein sequence ID" value="SDE75188.1"/>
    <property type="molecule type" value="Genomic_DNA"/>
</dbReference>
<name>A0A1G7FH37_9ACTN</name>